<keyword evidence="3" id="KW-0812">Transmembrane</keyword>
<dbReference type="InterPro" id="IPR004474">
    <property type="entry name" value="LytR_CpsA_psr"/>
</dbReference>
<dbReference type="RefSeq" id="WP_278013141.1">
    <property type="nucleotide sequence ID" value="NZ_CP121208.1"/>
</dbReference>
<dbReference type="NCBIfam" id="TIGR00350">
    <property type="entry name" value="lytR_cpsA_psr"/>
    <property type="match status" value="1"/>
</dbReference>
<evidence type="ECO:0000259" key="4">
    <source>
        <dbReference type="Pfam" id="PF03816"/>
    </source>
</evidence>
<dbReference type="InterPro" id="IPR050922">
    <property type="entry name" value="LytR/CpsA/Psr_CW_biosynth"/>
</dbReference>
<feature type="region of interest" description="Disordered" evidence="2">
    <location>
        <begin position="1"/>
        <end position="63"/>
    </location>
</feature>
<protein>
    <submittedName>
        <fullName evidence="5">LCP family protein</fullName>
    </submittedName>
</protein>
<proteinExistence type="inferred from homology"/>
<dbReference type="PANTHER" id="PTHR33392:SF6">
    <property type="entry name" value="POLYISOPRENYL-TEICHOIC ACID--PEPTIDOGLYCAN TEICHOIC ACID TRANSFERASE TAGU"/>
    <property type="match status" value="1"/>
</dbReference>
<evidence type="ECO:0000256" key="2">
    <source>
        <dbReference type="SAM" id="MobiDB-lite"/>
    </source>
</evidence>
<organism evidence="5 6">
    <name type="scientific">Arcanobacterium canis</name>
    <dbReference type="NCBI Taxonomy" id="999183"/>
    <lineage>
        <taxon>Bacteria</taxon>
        <taxon>Bacillati</taxon>
        <taxon>Actinomycetota</taxon>
        <taxon>Actinomycetes</taxon>
        <taxon>Actinomycetales</taxon>
        <taxon>Actinomycetaceae</taxon>
        <taxon>Arcanobacterium</taxon>
    </lineage>
</organism>
<keyword evidence="6" id="KW-1185">Reference proteome</keyword>
<sequence>MTDARDRRHHGEEPIAPRRRQPSAPRRRSAFDASDPNVTTPVRRESRQNTASESTQGRPEPTRVMRTADFRSAQVPSQPPSFAPARRTSQPVVEEYREQLPSHTAIPPRTPVPPRLSARRRRMSWRKRIGILLLVLILIIVGWGAYLYSMGNAKINRKDALSGATDTPGTTYLIVGSDSRANYAPTSKTKGQRSDTIMLLQVPESGNTSLISIPRDSLVDIPGHGKGKINAAFSLGDAALTVKTVEKLTGLTIDHYLEIGMGGVENLTDAVGGINLCWDQTFNDSHAKLAWEAGCHDVDGVTALKFSRMRYSDPMGDLGRAMRQRQVVSKILSKALTPANFLNPATQYSLVNSVGTVLTADRSTSLIDIARAGLALRSATSAKNMGTPPIEDTNYHYGAQSTVKLVDDPSFWDNVRDGSITPENFK</sequence>
<feature type="transmembrane region" description="Helical" evidence="3">
    <location>
        <begin position="129"/>
        <end position="148"/>
    </location>
</feature>
<feature type="compositionally biased region" description="Basic residues" evidence="2">
    <location>
        <begin position="17"/>
        <end position="28"/>
    </location>
</feature>
<keyword evidence="3" id="KW-1133">Transmembrane helix</keyword>
<name>A0ABY8G1V6_9ACTO</name>
<feature type="compositionally biased region" description="Basic and acidic residues" evidence="2">
    <location>
        <begin position="1"/>
        <end position="16"/>
    </location>
</feature>
<accession>A0ABY8G1V6</accession>
<evidence type="ECO:0000313" key="6">
    <source>
        <dbReference type="Proteomes" id="UP001215216"/>
    </source>
</evidence>
<dbReference type="Proteomes" id="UP001215216">
    <property type="component" value="Chromosome"/>
</dbReference>
<comment type="similarity">
    <text evidence="1">Belongs to the LytR/CpsA/Psr (LCP) family.</text>
</comment>
<keyword evidence="3" id="KW-0472">Membrane</keyword>
<dbReference type="EMBL" id="CP121208">
    <property type="protein sequence ID" value="WFM83746.1"/>
    <property type="molecule type" value="Genomic_DNA"/>
</dbReference>
<evidence type="ECO:0000256" key="3">
    <source>
        <dbReference type="SAM" id="Phobius"/>
    </source>
</evidence>
<evidence type="ECO:0000256" key="1">
    <source>
        <dbReference type="ARBA" id="ARBA00006068"/>
    </source>
</evidence>
<reference evidence="5 6" key="1">
    <citation type="submission" date="2023-03" db="EMBL/GenBank/DDBJ databases">
        <title>Complete genome of Arcanobacterium canis strain DSM 25104 isolated in 2010 from a canine otitis externa in Germany.</title>
        <authorList>
            <person name="Borowiak M."/>
            <person name="Kreitlow A."/>
            <person name="Malorny B."/>
            <person name="Laemmler C."/>
            <person name="Prenger-Berninghoff E."/>
            <person name="Ploetz M."/>
            <person name="Abdulmawjood A."/>
        </authorList>
    </citation>
    <scope>NUCLEOTIDE SEQUENCE [LARGE SCALE GENOMIC DNA]</scope>
    <source>
        <strain evidence="5 6">DSM 25104</strain>
    </source>
</reference>
<dbReference type="Pfam" id="PF03816">
    <property type="entry name" value="LytR_cpsA_psr"/>
    <property type="match status" value="1"/>
</dbReference>
<feature type="compositionally biased region" description="Polar residues" evidence="2">
    <location>
        <begin position="48"/>
        <end position="57"/>
    </location>
</feature>
<dbReference type="Gene3D" id="3.40.630.190">
    <property type="entry name" value="LCP protein"/>
    <property type="match status" value="1"/>
</dbReference>
<feature type="domain" description="Cell envelope-related transcriptional attenuator" evidence="4">
    <location>
        <begin position="193"/>
        <end position="335"/>
    </location>
</feature>
<dbReference type="PANTHER" id="PTHR33392">
    <property type="entry name" value="POLYISOPRENYL-TEICHOIC ACID--PEPTIDOGLYCAN TEICHOIC ACID TRANSFERASE TAGU"/>
    <property type="match status" value="1"/>
</dbReference>
<gene>
    <name evidence="5" type="ORF">P7079_01825</name>
</gene>
<evidence type="ECO:0000313" key="5">
    <source>
        <dbReference type="EMBL" id="WFM83746.1"/>
    </source>
</evidence>